<evidence type="ECO:0000259" key="1">
    <source>
        <dbReference type="Pfam" id="PF18476"/>
    </source>
</evidence>
<reference evidence="3" key="1">
    <citation type="journal article" date="2019" name="Int. J. Syst. Evol. Microbiol.">
        <title>The Global Catalogue of Microorganisms (GCM) 10K type strain sequencing project: providing services to taxonomists for standard genome sequencing and annotation.</title>
        <authorList>
            <consortium name="The Broad Institute Genomics Platform"/>
            <consortium name="The Broad Institute Genome Sequencing Center for Infectious Disease"/>
            <person name="Wu L."/>
            <person name="Ma J."/>
        </authorList>
    </citation>
    <scope>NUCLEOTIDE SEQUENCE [LARGE SCALE GENOMIC DNA]</scope>
    <source>
        <strain evidence="3">JCM 6835</strain>
    </source>
</reference>
<dbReference type="Proteomes" id="UP001501666">
    <property type="component" value="Unassembled WGS sequence"/>
</dbReference>
<sequence length="396" mass="43560">MRGRAGAIKGRIDELTRAPREVTEAFEAAWRQVSGATSRVKKLLEDYAGSEGAAELDELITKEEFTALTDSWRSTLLAKARGIKDEDDFGAATFSEGSDTLLPQIAALFGDAIGEPPSESELKERVEHATAFRFPNKVPPGFSDLGKGTELSAAGDYLLWEELIQHARSLPDGARVILASRDGKEDWYQAEGFGNSQRPWPDLIDEFERRTNSRLLLVGPAGFYAGIREFLGAEIASSTIDELNRPAPQDEEEQLFVSPKDLAGQDPPEELVLDAYRSAGLSSNAIRQALGRPSDRLFQWWLIGTTRDLGIRPTREGEPLFDLQAVLKPEAKPGPGWLRASDIVRSGEFPYLSMFIAPWFASILQISPQVDRTILLRLAHRHGSATGFGAPDQAPT</sequence>
<proteinExistence type="predicted"/>
<comment type="caution">
    <text evidence="2">The sequence shown here is derived from an EMBL/GenBank/DDBJ whole genome shotgun (WGS) entry which is preliminary data.</text>
</comment>
<dbReference type="EMBL" id="BAAATE010000004">
    <property type="protein sequence ID" value="GAA2653793.1"/>
    <property type="molecule type" value="Genomic_DNA"/>
</dbReference>
<evidence type="ECO:0000313" key="3">
    <source>
        <dbReference type="Proteomes" id="UP001501666"/>
    </source>
</evidence>
<evidence type="ECO:0000313" key="2">
    <source>
        <dbReference type="EMBL" id="GAA2653793.1"/>
    </source>
</evidence>
<feature type="domain" description="PIN like" evidence="1">
    <location>
        <begin position="21"/>
        <end position="202"/>
    </location>
</feature>
<accession>A0ABP6DYA7</accession>
<dbReference type="InterPro" id="IPR041578">
    <property type="entry name" value="PIN_8"/>
</dbReference>
<name>A0ABP6DYA7_9ACTN</name>
<protein>
    <recommendedName>
        <fullName evidence="1">PIN like domain-containing protein</fullName>
    </recommendedName>
</protein>
<keyword evidence="3" id="KW-1185">Reference proteome</keyword>
<organism evidence="2 3">
    <name type="scientific">Nonomuraea recticatena</name>
    <dbReference type="NCBI Taxonomy" id="46178"/>
    <lineage>
        <taxon>Bacteria</taxon>
        <taxon>Bacillati</taxon>
        <taxon>Actinomycetota</taxon>
        <taxon>Actinomycetes</taxon>
        <taxon>Streptosporangiales</taxon>
        <taxon>Streptosporangiaceae</taxon>
        <taxon>Nonomuraea</taxon>
    </lineage>
</organism>
<gene>
    <name evidence="2" type="ORF">GCM10010412_022170</name>
</gene>
<dbReference type="Pfam" id="PF18476">
    <property type="entry name" value="PIN_8"/>
    <property type="match status" value="1"/>
</dbReference>